<evidence type="ECO:0000256" key="7">
    <source>
        <dbReference type="ARBA" id="ARBA00022723"/>
    </source>
</evidence>
<keyword evidence="8 11" id="KW-0255">Endonuclease</keyword>
<comment type="catalytic activity">
    <reaction evidence="1 11 12">
        <text>Endonucleolytic cleavage to 5'-phosphomonoester.</text>
        <dbReference type="EC" id="3.1.26.4"/>
    </reaction>
</comment>
<dbReference type="PROSITE" id="PS51975">
    <property type="entry name" value="RNASE_H_2"/>
    <property type="match status" value="1"/>
</dbReference>
<comment type="similarity">
    <text evidence="4">Belongs to the RNase HII family. RnhC subfamily.</text>
</comment>
<dbReference type="STRING" id="1797240.A3D68_00450"/>
<evidence type="ECO:0000256" key="1">
    <source>
        <dbReference type="ARBA" id="ARBA00000077"/>
    </source>
</evidence>
<protein>
    <recommendedName>
        <fullName evidence="12">Ribonuclease</fullName>
        <ecNumber evidence="12">3.1.26.4</ecNumber>
    </recommendedName>
</protein>
<keyword evidence="6 11" id="KW-0540">Nuclease</keyword>
<dbReference type="InterPro" id="IPR001352">
    <property type="entry name" value="RNase_HII/HIII"/>
</dbReference>
<comment type="subcellular location">
    <subcellularLocation>
        <location evidence="3">Cytoplasm</location>
    </subcellularLocation>
</comment>
<dbReference type="GO" id="GO:0004523">
    <property type="term" value="F:RNA-DNA hybrid ribonuclease activity"/>
    <property type="evidence" value="ECO:0007669"/>
    <property type="project" value="UniProtKB-UniRule"/>
</dbReference>
<dbReference type="InterPro" id="IPR024567">
    <property type="entry name" value="RNase_HII/HIII_dom"/>
</dbReference>
<organism evidence="14 15">
    <name type="scientific">Candidatus Adlerbacteria bacterium RIFCSPHIGHO2_02_FULL_52_17</name>
    <dbReference type="NCBI Taxonomy" id="1797240"/>
    <lineage>
        <taxon>Bacteria</taxon>
        <taxon>Candidatus Adleribacteriota</taxon>
    </lineage>
</organism>
<accession>A0A1F4XNN2</accession>
<feature type="binding site" evidence="11">
    <location>
        <position position="9"/>
    </location>
    <ligand>
        <name>a divalent metal cation</name>
        <dbReference type="ChEBI" id="CHEBI:60240"/>
    </ligand>
</feature>
<keyword evidence="9 11" id="KW-0378">Hydrolase</keyword>
<name>A0A1F4XNN2_9BACT</name>
<comment type="caution">
    <text evidence="14">The sequence shown here is derived from an EMBL/GenBank/DDBJ whole genome shotgun (WGS) entry which is preliminary data.</text>
</comment>
<dbReference type="InterPro" id="IPR036397">
    <property type="entry name" value="RNaseH_sf"/>
</dbReference>
<evidence type="ECO:0000256" key="12">
    <source>
        <dbReference type="RuleBase" id="RU003515"/>
    </source>
</evidence>
<evidence type="ECO:0000256" key="11">
    <source>
        <dbReference type="PROSITE-ProRule" id="PRU01319"/>
    </source>
</evidence>
<sequence>MERLLIGIDEAGRGPLAGPVAVGVVAVPRRFDMRLLKGVRDSKQMSELGREIWFEKLRILEQTEGLRYVVVFSSAHYIDVRGIVPAVRAALARALRFLEARAETSSILLDGSLKAPARFVLQKTIIRGDETEPLISLASIAAKVRRDRLMRRLATRYPEYGFETHKGYGTKAHYSALKKHGPSNIHRRSFL</sequence>
<evidence type="ECO:0000256" key="6">
    <source>
        <dbReference type="ARBA" id="ARBA00022722"/>
    </source>
</evidence>
<dbReference type="EMBL" id="MEWU01000023">
    <property type="protein sequence ID" value="OGC83325.1"/>
    <property type="molecule type" value="Genomic_DNA"/>
</dbReference>
<keyword evidence="5" id="KW-0963">Cytoplasm</keyword>
<evidence type="ECO:0000256" key="9">
    <source>
        <dbReference type="ARBA" id="ARBA00022801"/>
    </source>
</evidence>
<dbReference type="GO" id="GO:0043137">
    <property type="term" value="P:DNA replication, removal of RNA primer"/>
    <property type="evidence" value="ECO:0007669"/>
    <property type="project" value="TreeGrafter"/>
</dbReference>
<dbReference type="Gene3D" id="3.30.420.10">
    <property type="entry name" value="Ribonuclease H-like superfamily/Ribonuclease H"/>
    <property type="match status" value="1"/>
</dbReference>
<keyword evidence="10" id="KW-0464">Manganese</keyword>
<evidence type="ECO:0000256" key="4">
    <source>
        <dbReference type="ARBA" id="ARBA00008378"/>
    </source>
</evidence>
<keyword evidence="7 11" id="KW-0479">Metal-binding</keyword>
<dbReference type="AlphaFoldDB" id="A0A1F4XNN2"/>
<dbReference type="PANTHER" id="PTHR10954">
    <property type="entry name" value="RIBONUCLEASE H2 SUBUNIT A"/>
    <property type="match status" value="1"/>
</dbReference>
<comment type="cofactor">
    <cofactor evidence="11">
        <name>Mn(2+)</name>
        <dbReference type="ChEBI" id="CHEBI:29035"/>
    </cofactor>
    <cofactor evidence="11">
        <name>Mg(2+)</name>
        <dbReference type="ChEBI" id="CHEBI:18420"/>
    </cofactor>
    <text evidence="11">Manganese or magnesium. Binds 1 divalent metal ion per monomer in the absence of substrate. May bind a second metal ion after substrate binding.</text>
</comment>
<feature type="binding site" evidence="11">
    <location>
        <position position="110"/>
    </location>
    <ligand>
        <name>a divalent metal cation</name>
        <dbReference type="ChEBI" id="CHEBI:60240"/>
    </ligand>
</feature>
<dbReference type="GO" id="GO:0032299">
    <property type="term" value="C:ribonuclease H2 complex"/>
    <property type="evidence" value="ECO:0007669"/>
    <property type="project" value="TreeGrafter"/>
</dbReference>
<dbReference type="GO" id="GO:0046872">
    <property type="term" value="F:metal ion binding"/>
    <property type="evidence" value="ECO:0007669"/>
    <property type="project" value="UniProtKB-KW"/>
</dbReference>
<comment type="function">
    <text evidence="2 12">Endonuclease that specifically degrades the RNA of RNA-DNA hybrids.</text>
</comment>
<evidence type="ECO:0000259" key="13">
    <source>
        <dbReference type="PROSITE" id="PS51975"/>
    </source>
</evidence>
<dbReference type="GO" id="GO:0003723">
    <property type="term" value="F:RNA binding"/>
    <property type="evidence" value="ECO:0007669"/>
    <property type="project" value="UniProtKB-UniRule"/>
</dbReference>
<evidence type="ECO:0000256" key="3">
    <source>
        <dbReference type="ARBA" id="ARBA00004496"/>
    </source>
</evidence>
<dbReference type="GO" id="GO:0006298">
    <property type="term" value="P:mismatch repair"/>
    <property type="evidence" value="ECO:0007669"/>
    <property type="project" value="TreeGrafter"/>
</dbReference>
<dbReference type="GO" id="GO:0005737">
    <property type="term" value="C:cytoplasm"/>
    <property type="evidence" value="ECO:0007669"/>
    <property type="project" value="UniProtKB-SubCell"/>
</dbReference>
<evidence type="ECO:0000313" key="15">
    <source>
        <dbReference type="Proteomes" id="UP000177564"/>
    </source>
</evidence>
<dbReference type="Proteomes" id="UP000177564">
    <property type="component" value="Unassembled WGS sequence"/>
</dbReference>
<evidence type="ECO:0000256" key="2">
    <source>
        <dbReference type="ARBA" id="ARBA00004065"/>
    </source>
</evidence>
<evidence type="ECO:0000313" key="14">
    <source>
        <dbReference type="EMBL" id="OGC83325.1"/>
    </source>
</evidence>
<feature type="domain" description="RNase H type-2" evidence="13">
    <location>
        <begin position="3"/>
        <end position="191"/>
    </location>
</feature>
<dbReference type="NCBIfam" id="NF000595">
    <property type="entry name" value="PRK00015.1-3"/>
    <property type="match status" value="1"/>
</dbReference>
<dbReference type="InterPro" id="IPR022898">
    <property type="entry name" value="RNase_HII"/>
</dbReference>
<evidence type="ECO:0000256" key="8">
    <source>
        <dbReference type="ARBA" id="ARBA00022759"/>
    </source>
</evidence>
<dbReference type="EC" id="3.1.26.4" evidence="12"/>
<dbReference type="InterPro" id="IPR012337">
    <property type="entry name" value="RNaseH-like_sf"/>
</dbReference>
<dbReference type="SUPFAM" id="SSF53098">
    <property type="entry name" value="Ribonuclease H-like"/>
    <property type="match status" value="1"/>
</dbReference>
<proteinExistence type="inferred from homology"/>
<gene>
    <name evidence="14" type="ORF">A3D68_00450</name>
</gene>
<dbReference type="CDD" id="cd07182">
    <property type="entry name" value="RNase_HII_bacteria_HII_like"/>
    <property type="match status" value="1"/>
</dbReference>
<evidence type="ECO:0000256" key="10">
    <source>
        <dbReference type="ARBA" id="ARBA00023211"/>
    </source>
</evidence>
<dbReference type="PANTHER" id="PTHR10954:SF23">
    <property type="entry name" value="RIBONUCLEASE"/>
    <property type="match status" value="1"/>
</dbReference>
<feature type="binding site" evidence="11">
    <location>
        <position position="10"/>
    </location>
    <ligand>
        <name>a divalent metal cation</name>
        <dbReference type="ChEBI" id="CHEBI:60240"/>
    </ligand>
</feature>
<reference evidence="14 15" key="1">
    <citation type="journal article" date="2016" name="Nat. Commun.">
        <title>Thousands of microbial genomes shed light on interconnected biogeochemical processes in an aquifer system.</title>
        <authorList>
            <person name="Anantharaman K."/>
            <person name="Brown C.T."/>
            <person name="Hug L.A."/>
            <person name="Sharon I."/>
            <person name="Castelle C.J."/>
            <person name="Probst A.J."/>
            <person name="Thomas B.C."/>
            <person name="Singh A."/>
            <person name="Wilkins M.J."/>
            <person name="Karaoz U."/>
            <person name="Brodie E.L."/>
            <person name="Williams K.H."/>
            <person name="Hubbard S.S."/>
            <person name="Banfield J.F."/>
        </authorList>
    </citation>
    <scope>NUCLEOTIDE SEQUENCE [LARGE SCALE GENOMIC DNA]</scope>
</reference>
<dbReference type="Pfam" id="PF01351">
    <property type="entry name" value="RNase_HII"/>
    <property type="match status" value="1"/>
</dbReference>
<evidence type="ECO:0000256" key="5">
    <source>
        <dbReference type="ARBA" id="ARBA00022490"/>
    </source>
</evidence>